<name>A0ABU1WSV3_9BURK</name>
<sequence length="455" mass="50021">MIKSSIERVVRTRYVMPVVVALAVITVAVNESTYQHSHATLERGISLTDAHLKAANTLQALTDAETAARAYLLNGNATDLDAYRNSLAELDEVQRGAFQLIASVDPQRIVSVEAVRTRIADRVAEMNEWVAAVGEGQRVRARTLASSDRGRADLAELRQDFDAVLERAEAVQNTARASLFDAILLNRLALHLAVVVSLVALGLFLRQLREIDEQKARESEYLAHQIALRTAELRELAGYLVNTREDERSRLARELHDEMGGLLTAMKLELARLRRVPDVPAVALERASGIEQRLNESIAVKRRIVENLRPSSLDQLGLVAALEVLCEDAATSLNIPVDHTLSAVSLDKESELTVYRLVQESLTNISKYARARHVWVTLEQRDNRAVVTVRDDGKGFEVNDVGAGHHGLTGMRVRVEAHAGRLTIASSPGQGTRISAELPLRTKPAAPQHTTPVTA</sequence>
<dbReference type="Proteomes" id="UP001265700">
    <property type="component" value="Unassembled WGS sequence"/>
</dbReference>
<dbReference type="PROSITE" id="PS50109">
    <property type="entry name" value="HIS_KIN"/>
    <property type="match status" value="1"/>
</dbReference>
<dbReference type="EMBL" id="JAVDWU010000010">
    <property type="protein sequence ID" value="MDR7152264.1"/>
    <property type="molecule type" value="Genomic_DNA"/>
</dbReference>
<dbReference type="Pfam" id="PF02518">
    <property type="entry name" value="HATPase_c"/>
    <property type="match status" value="1"/>
</dbReference>
<dbReference type="Gene3D" id="1.20.5.1930">
    <property type="match status" value="1"/>
</dbReference>
<dbReference type="SUPFAM" id="SSF55874">
    <property type="entry name" value="ATPase domain of HSP90 chaperone/DNA topoisomerase II/histidine kinase"/>
    <property type="match status" value="1"/>
</dbReference>
<evidence type="ECO:0000256" key="2">
    <source>
        <dbReference type="ARBA" id="ARBA00022777"/>
    </source>
</evidence>
<dbReference type="InterPro" id="IPR003594">
    <property type="entry name" value="HATPase_dom"/>
</dbReference>
<dbReference type="Pfam" id="PF05227">
    <property type="entry name" value="CHASE3"/>
    <property type="match status" value="1"/>
</dbReference>
<keyword evidence="3" id="KW-0902">Two-component regulatory system</keyword>
<dbReference type="Gene3D" id="3.30.565.10">
    <property type="entry name" value="Histidine kinase-like ATPase, C-terminal domain"/>
    <property type="match status" value="1"/>
</dbReference>
<evidence type="ECO:0000313" key="6">
    <source>
        <dbReference type="EMBL" id="MDR7152264.1"/>
    </source>
</evidence>
<keyword evidence="4" id="KW-1133">Transmembrane helix</keyword>
<evidence type="ECO:0000313" key="7">
    <source>
        <dbReference type="Proteomes" id="UP001265700"/>
    </source>
</evidence>
<comment type="caution">
    <text evidence="6">The sequence shown here is derived from an EMBL/GenBank/DDBJ whole genome shotgun (WGS) entry which is preliminary data.</text>
</comment>
<dbReference type="SMART" id="SM00387">
    <property type="entry name" value="HATPase_c"/>
    <property type="match status" value="1"/>
</dbReference>
<dbReference type="Pfam" id="PF07730">
    <property type="entry name" value="HisKA_3"/>
    <property type="match status" value="1"/>
</dbReference>
<dbReference type="RefSeq" id="WP_310320815.1">
    <property type="nucleotide sequence ID" value="NZ_JAVDWU010000010.1"/>
</dbReference>
<dbReference type="InterPro" id="IPR050482">
    <property type="entry name" value="Sensor_HK_TwoCompSys"/>
</dbReference>
<accession>A0ABU1WSV3</accession>
<gene>
    <name evidence="6" type="ORF">J2W49_004240</name>
</gene>
<dbReference type="InterPro" id="IPR007891">
    <property type="entry name" value="CHASE3"/>
</dbReference>
<proteinExistence type="predicted"/>
<dbReference type="GO" id="GO:0016301">
    <property type="term" value="F:kinase activity"/>
    <property type="evidence" value="ECO:0007669"/>
    <property type="project" value="UniProtKB-KW"/>
</dbReference>
<evidence type="ECO:0000256" key="4">
    <source>
        <dbReference type="SAM" id="Phobius"/>
    </source>
</evidence>
<evidence type="ECO:0000259" key="5">
    <source>
        <dbReference type="PROSITE" id="PS50109"/>
    </source>
</evidence>
<keyword evidence="2 6" id="KW-0418">Kinase</keyword>
<feature type="transmembrane region" description="Helical" evidence="4">
    <location>
        <begin position="188"/>
        <end position="205"/>
    </location>
</feature>
<protein>
    <submittedName>
        <fullName evidence="6">Signal transduction histidine kinase</fullName>
    </submittedName>
</protein>
<dbReference type="InterPro" id="IPR036890">
    <property type="entry name" value="HATPase_C_sf"/>
</dbReference>
<keyword evidence="4" id="KW-0472">Membrane</keyword>
<dbReference type="PANTHER" id="PTHR24421">
    <property type="entry name" value="NITRATE/NITRITE SENSOR PROTEIN NARX-RELATED"/>
    <property type="match status" value="1"/>
</dbReference>
<reference evidence="6 7" key="1">
    <citation type="submission" date="2023-07" db="EMBL/GenBank/DDBJ databases">
        <title>Sorghum-associated microbial communities from plants grown in Nebraska, USA.</title>
        <authorList>
            <person name="Schachtman D."/>
        </authorList>
    </citation>
    <scope>NUCLEOTIDE SEQUENCE [LARGE SCALE GENOMIC DNA]</scope>
    <source>
        <strain evidence="6 7">4249</strain>
    </source>
</reference>
<keyword evidence="7" id="KW-1185">Reference proteome</keyword>
<dbReference type="CDD" id="cd16917">
    <property type="entry name" value="HATPase_UhpB-NarQ-NarX-like"/>
    <property type="match status" value="1"/>
</dbReference>
<dbReference type="InterPro" id="IPR005467">
    <property type="entry name" value="His_kinase_dom"/>
</dbReference>
<keyword evidence="1" id="KW-0808">Transferase</keyword>
<keyword evidence="4" id="KW-0812">Transmembrane</keyword>
<evidence type="ECO:0000256" key="3">
    <source>
        <dbReference type="ARBA" id="ARBA00023012"/>
    </source>
</evidence>
<feature type="domain" description="Histidine kinase" evidence="5">
    <location>
        <begin position="250"/>
        <end position="442"/>
    </location>
</feature>
<dbReference type="InterPro" id="IPR011712">
    <property type="entry name" value="Sig_transdc_His_kin_sub3_dim/P"/>
</dbReference>
<organism evidence="6 7">
    <name type="scientific">Hydrogenophaga palleronii</name>
    <dbReference type="NCBI Taxonomy" id="65655"/>
    <lineage>
        <taxon>Bacteria</taxon>
        <taxon>Pseudomonadati</taxon>
        <taxon>Pseudomonadota</taxon>
        <taxon>Betaproteobacteria</taxon>
        <taxon>Burkholderiales</taxon>
        <taxon>Comamonadaceae</taxon>
        <taxon>Hydrogenophaga</taxon>
    </lineage>
</organism>
<evidence type="ECO:0000256" key="1">
    <source>
        <dbReference type="ARBA" id="ARBA00022679"/>
    </source>
</evidence>